<reference evidence="2" key="1">
    <citation type="submission" date="2023-07" db="EMBL/GenBank/DDBJ databases">
        <authorList>
            <person name="Haufschild T."/>
            <person name="Kallscheuer N."/>
            <person name="Hammer J."/>
            <person name="Kohn T."/>
            <person name="Kabuu M."/>
            <person name="Jogler M."/>
            <person name="Wohfarth N."/>
            <person name="Heuer A."/>
            <person name="Rohde M."/>
            <person name="van Teeseling M.C.F."/>
            <person name="Jogler C."/>
        </authorList>
    </citation>
    <scope>NUCLEOTIDE SEQUENCE</scope>
    <source>
        <strain evidence="2">Strain 138</strain>
        <strain evidence="3">Strain 318</strain>
    </source>
</reference>
<organism evidence="2">
    <name type="scientific">Pseudogemmatithrix spongiicola</name>
    <dbReference type="NCBI Taxonomy" id="3062599"/>
    <lineage>
        <taxon>Bacteria</taxon>
        <taxon>Pseudomonadati</taxon>
        <taxon>Gemmatimonadota</taxon>
        <taxon>Gemmatimonadia</taxon>
        <taxon>Gemmatimonadales</taxon>
        <taxon>Gemmatimonadaceae</taxon>
        <taxon>Pseudogemmatithrix</taxon>
    </lineage>
</organism>
<evidence type="ECO:0000256" key="1">
    <source>
        <dbReference type="SAM" id="SignalP"/>
    </source>
</evidence>
<keyword evidence="1" id="KW-0732">Signal</keyword>
<accession>A0AA49JZX7</accession>
<feature type="chain" id="PRO_5041427934" evidence="1">
    <location>
        <begin position="25"/>
        <end position="191"/>
    </location>
</feature>
<evidence type="ECO:0000313" key="3">
    <source>
        <dbReference type="EMBL" id="WKW14867.1"/>
    </source>
</evidence>
<dbReference type="EMBL" id="CP130612">
    <property type="protein sequence ID" value="WKW11957.1"/>
    <property type="molecule type" value="Genomic_DNA"/>
</dbReference>
<dbReference type="RefSeq" id="WP_367887636.1">
    <property type="nucleotide sequence ID" value="NZ_CP130612.1"/>
</dbReference>
<name>A0AA49JU73_9BACT</name>
<sequence length="191" mass="19486">MSRSVLRLVAGAVLIAAIPAVSQAQGGSCSVNTTSAPPWSCGTPVMITPQFQVPTLARLTVTEPSDFPDPPAGWAAYLTGTPAAASVVTQAPFTVRTNATHDVTLNYVSFGGGWSNSDVQWGVIAAPGACLVGDATTPLAASNDIVAGGTATADTDRLLCLRLNYPIGNLADARFASGVRTLTLEVTITSP</sequence>
<keyword evidence="4" id="KW-1185">Reference proteome</keyword>
<protein>
    <submittedName>
        <fullName evidence="2">Uncharacterized protein</fullName>
    </submittedName>
</protein>
<gene>
    <name evidence="2" type="ORF">Strain138_001228</name>
    <name evidence="3" type="ORF">Strain318_001228</name>
</gene>
<evidence type="ECO:0000313" key="2">
    <source>
        <dbReference type="EMBL" id="WKW11957.1"/>
    </source>
</evidence>
<proteinExistence type="predicted"/>
<feature type="signal peptide" evidence="1">
    <location>
        <begin position="1"/>
        <end position="24"/>
    </location>
</feature>
<dbReference type="AlphaFoldDB" id="A0AA49JU73"/>
<evidence type="ECO:0000313" key="4">
    <source>
        <dbReference type="Proteomes" id="UP001229955"/>
    </source>
</evidence>
<accession>A0AA49JU73</accession>
<dbReference type="KEGG" id="pspc:Strain318_001228"/>
<dbReference type="Proteomes" id="UP001229955">
    <property type="component" value="Chromosome"/>
</dbReference>
<dbReference type="EMBL" id="CP130613">
    <property type="protein sequence ID" value="WKW14867.1"/>
    <property type="molecule type" value="Genomic_DNA"/>
</dbReference>